<dbReference type="SUPFAM" id="SSF82171">
    <property type="entry name" value="DPP6 N-terminal domain-like"/>
    <property type="match status" value="1"/>
</dbReference>
<dbReference type="Pfam" id="PF00326">
    <property type="entry name" value="Peptidase_S9"/>
    <property type="match status" value="1"/>
</dbReference>
<name>A0A4V3D7T1_9GAMM</name>
<dbReference type="PANTHER" id="PTHR42776">
    <property type="entry name" value="SERINE PEPTIDASE S9 FAMILY MEMBER"/>
    <property type="match status" value="1"/>
</dbReference>
<dbReference type="InterPro" id="IPR001375">
    <property type="entry name" value="Peptidase_S9_cat"/>
</dbReference>
<dbReference type="PANTHER" id="PTHR42776:SF27">
    <property type="entry name" value="DIPEPTIDYL PEPTIDASE FAMILY MEMBER 6"/>
    <property type="match status" value="1"/>
</dbReference>
<sequence length="639" mass="71657">MFRALLFTALMALSSATWAQPGIEEFFGRAEFKAMKLSPDGEHVAFTYEENSEVKLGILSLKKKKILSSFGFGENMHVTYFDWGTNDRVIMAVTKYTGLWDNMGRPQHLYAANIDGTKRKQIFDMQQSVYTVLHMLPEDEDHILIGKRHWADPSLKAYRLNINNGKLDYLADQPKAEVVAGLLADNSGKIRLAVEYIEGETLEEDQIALHLKTDGDWKKVSFPSKRDKPRIRPVGFSSDNNVAYFTSNHDLSGEGPDALFQYSFSTDKISNIARHEFTDPNRFDEGPAGGLLSVGFSVAVPEYVYLDESRNETRLLKGLRQAFKNQDVSITSYSADGKKAIVAVESDTNPGEFYLADVETGAVSYLAETLPKLPKKNLVPMRPIEFTARDGLKIRGYLTMPEGVEKAPLIVNVHGGPFGAIDTWGYNPEAQYFASHGYATLQINYRGSGGYGEAFEKAGFRQWGWKMQDDVTDGTLWAIENGITDRETVCIYGGSYGGYATLRGIQKEPDLYKCAVGYVGVYDMPKFFKGDGSDASRGDRMDEWLAQRIADNEKDMIAISPAHNVEKIKADLFIAHGANDVRVPMVHFESLKKALDSAGMQFDYMVKPEGHGYYQMENKKELYSKMLKFFNKNIGQKPN</sequence>
<feature type="domain" description="Peptidase S9 prolyl oligopeptidase catalytic" evidence="3">
    <location>
        <begin position="425"/>
        <end position="636"/>
    </location>
</feature>
<gene>
    <name evidence="4" type="ORF">EV696_10561</name>
</gene>
<dbReference type="Gene3D" id="3.40.50.1820">
    <property type="entry name" value="alpha/beta hydrolase"/>
    <property type="match status" value="1"/>
</dbReference>
<evidence type="ECO:0000313" key="4">
    <source>
        <dbReference type="EMBL" id="TDQ49087.1"/>
    </source>
</evidence>
<dbReference type="GO" id="GO:0006508">
    <property type="term" value="P:proteolysis"/>
    <property type="evidence" value="ECO:0007669"/>
    <property type="project" value="InterPro"/>
</dbReference>
<dbReference type="RefSeq" id="WP_133589396.1">
    <property type="nucleotide sequence ID" value="NZ_CP037953.1"/>
</dbReference>
<comment type="caution">
    <text evidence="4">The sequence shown here is derived from an EMBL/GenBank/DDBJ whole genome shotgun (WGS) entry which is preliminary data.</text>
</comment>
<dbReference type="EMBL" id="SNYM01000005">
    <property type="protein sequence ID" value="TDQ49087.1"/>
    <property type="molecule type" value="Genomic_DNA"/>
</dbReference>
<dbReference type="OrthoDB" id="9812921at2"/>
<keyword evidence="1" id="KW-0378">Hydrolase</keyword>
<evidence type="ECO:0000259" key="3">
    <source>
        <dbReference type="Pfam" id="PF00326"/>
    </source>
</evidence>
<organism evidence="4 5">
    <name type="scientific">Permianibacter aggregans</name>
    <dbReference type="NCBI Taxonomy" id="1510150"/>
    <lineage>
        <taxon>Bacteria</taxon>
        <taxon>Pseudomonadati</taxon>
        <taxon>Pseudomonadota</taxon>
        <taxon>Gammaproteobacteria</taxon>
        <taxon>Pseudomonadales</taxon>
        <taxon>Pseudomonadaceae</taxon>
        <taxon>Permianibacter</taxon>
    </lineage>
</organism>
<evidence type="ECO:0000256" key="2">
    <source>
        <dbReference type="SAM" id="SignalP"/>
    </source>
</evidence>
<dbReference type="AlphaFoldDB" id="A0A4V3D7T1"/>
<dbReference type="GO" id="GO:0004252">
    <property type="term" value="F:serine-type endopeptidase activity"/>
    <property type="evidence" value="ECO:0007669"/>
    <property type="project" value="TreeGrafter"/>
</dbReference>
<keyword evidence="2" id="KW-0732">Signal</keyword>
<proteinExistence type="predicted"/>
<reference evidence="4 5" key="1">
    <citation type="submission" date="2019-03" db="EMBL/GenBank/DDBJ databases">
        <title>Genomic Encyclopedia of Type Strains, Phase IV (KMG-IV): sequencing the most valuable type-strain genomes for metagenomic binning, comparative biology and taxonomic classification.</title>
        <authorList>
            <person name="Goeker M."/>
        </authorList>
    </citation>
    <scope>NUCLEOTIDE SEQUENCE [LARGE SCALE GENOMIC DNA]</scope>
    <source>
        <strain evidence="4 5">DSM 103792</strain>
    </source>
</reference>
<dbReference type="Proteomes" id="UP000295375">
    <property type="component" value="Unassembled WGS sequence"/>
</dbReference>
<accession>A0A4V3D7T1</accession>
<dbReference type="SUPFAM" id="SSF53474">
    <property type="entry name" value="alpha/beta-Hydrolases"/>
    <property type="match status" value="1"/>
</dbReference>
<protein>
    <submittedName>
        <fullName evidence="4">Prolyl oligopeptidase family protein</fullName>
    </submittedName>
</protein>
<feature type="signal peptide" evidence="2">
    <location>
        <begin position="1"/>
        <end position="19"/>
    </location>
</feature>
<evidence type="ECO:0000313" key="5">
    <source>
        <dbReference type="Proteomes" id="UP000295375"/>
    </source>
</evidence>
<keyword evidence="5" id="KW-1185">Reference proteome</keyword>
<feature type="chain" id="PRO_5020701480" evidence="2">
    <location>
        <begin position="20"/>
        <end position="639"/>
    </location>
</feature>
<evidence type="ECO:0000256" key="1">
    <source>
        <dbReference type="ARBA" id="ARBA00022801"/>
    </source>
</evidence>
<dbReference type="InterPro" id="IPR029058">
    <property type="entry name" value="AB_hydrolase_fold"/>
</dbReference>